<dbReference type="PANTHER" id="PTHR43433:SF5">
    <property type="entry name" value="AB HYDROLASE-1 DOMAIN-CONTAINING PROTEIN"/>
    <property type="match status" value="1"/>
</dbReference>
<dbReference type="PANTHER" id="PTHR43433">
    <property type="entry name" value="HYDROLASE, ALPHA/BETA FOLD FAMILY PROTEIN"/>
    <property type="match status" value="1"/>
</dbReference>
<evidence type="ECO:0000313" key="2">
    <source>
        <dbReference type="EMBL" id="TIH37390.1"/>
    </source>
</evidence>
<dbReference type="Proteomes" id="UP000306192">
    <property type="component" value="Unassembled WGS sequence"/>
</dbReference>
<name>A0A4T2C0F5_9MICO</name>
<dbReference type="AlphaFoldDB" id="A0A4T2C0F5"/>
<keyword evidence="3" id="KW-1185">Reference proteome</keyword>
<dbReference type="EMBL" id="QYRT01000012">
    <property type="protein sequence ID" value="TIH37390.1"/>
    <property type="molecule type" value="Genomic_DNA"/>
</dbReference>
<proteinExistence type="predicted"/>
<comment type="caution">
    <text evidence="2">The sequence shown here is derived from an EMBL/GenBank/DDBJ whole genome shotgun (WGS) entry which is preliminary data.</text>
</comment>
<dbReference type="PRINTS" id="PR00111">
    <property type="entry name" value="ABHYDROLASE"/>
</dbReference>
<keyword evidence="2" id="KW-0378">Hydrolase</keyword>
<protein>
    <submittedName>
        <fullName evidence="2">Alpha/beta fold hydrolase</fullName>
    </submittedName>
</protein>
<evidence type="ECO:0000259" key="1">
    <source>
        <dbReference type="Pfam" id="PF12697"/>
    </source>
</evidence>
<gene>
    <name evidence="2" type="ORF">D4765_08260</name>
</gene>
<accession>A0A4T2C0F5</accession>
<organism evidence="2 3">
    <name type="scientific">Subtercola vilae</name>
    <dbReference type="NCBI Taxonomy" id="2056433"/>
    <lineage>
        <taxon>Bacteria</taxon>
        <taxon>Bacillati</taxon>
        <taxon>Actinomycetota</taxon>
        <taxon>Actinomycetes</taxon>
        <taxon>Micrococcales</taxon>
        <taxon>Microbacteriaceae</taxon>
        <taxon>Subtercola</taxon>
    </lineage>
</organism>
<evidence type="ECO:0000313" key="3">
    <source>
        <dbReference type="Proteomes" id="UP000306192"/>
    </source>
</evidence>
<dbReference type="GO" id="GO:0016787">
    <property type="term" value="F:hydrolase activity"/>
    <property type="evidence" value="ECO:0007669"/>
    <property type="project" value="UniProtKB-KW"/>
</dbReference>
<dbReference type="InterPro" id="IPR029058">
    <property type="entry name" value="AB_hydrolase_fold"/>
</dbReference>
<dbReference type="Pfam" id="PF12697">
    <property type="entry name" value="Abhydrolase_6"/>
    <property type="match status" value="1"/>
</dbReference>
<dbReference type="SUPFAM" id="SSF53474">
    <property type="entry name" value="alpha/beta-Hydrolases"/>
    <property type="match status" value="1"/>
</dbReference>
<dbReference type="InterPro" id="IPR050471">
    <property type="entry name" value="AB_hydrolase"/>
</dbReference>
<reference evidence="2 3" key="1">
    <citation type="journal article" date="2019" name="Microorganisms">
        <title>Systematic Affiliation and Genome Analysis of Subtercola vilae DB165(T) with Particular Emphasis on Cold Adaptation of an Isolate from a High-Altitude Cold Volcano Lake.</title>
        <authorList>
            <person name="Villalobos A.S."/>
            <person name="Wiese J."/>
            <person name="Imhoff J.F."/>
            <person name="Dorador C."/>
            <person name="Keller A."/>
            <person name="Hentschel U."/>
        </authorList>
    </citation>
    <scope>NUCLEOTIDE SEQUENCE [LARGE SCALE GENOMIC DNA]</scope>
    <source>
        <strain evidence="2 3">DB165</strain>
    </source>
</reference>
<sequence>MVQSRGEMRPLVLLPGMNCTDDLWADCGLGDVLAPALDERSVSAQVDRLLAELPPIFVLCGLSLGAIVAMALAAEAPGRVERLCLISTNAKAPTPAQHESWRAWAERISAGETPAELQDEILPALLSADALAHRPDLVRRTRQMGAATSASTLDAQLAMQGTRVDLRPTLRGIRIPTLVISGIRDAICPPEFHHEIVAEMPNARLANVDGGHLLPLERANVIGEAIRAWHTSEPWLTNAPRRT</sequence>
<dbReference type="Gene3D" id="3.40.50.1820">
    <property type="entry name" value="alpha/beta hydrolase"/>
    <property type="match status" value="1"/>
</dbReference>
<feature type="domain" description="AB hydrolase-1" evidence="1">
    <location>
        <begin position="35"/>
        <end position="219"/>
    </location>
</feature>
<dbReference type="InterPro" id="IPR000073">
    <property type="entry name" value="AB_hydrolase_1"/>
</dbReference>